<proteinExistence type="predicted"/>
<accession>A0ABV7YTJ1</accession>
<dbReference type="PANTHER" id="PTHR34220">
    <property type="entry name" value="SENSOR HISTIDINE KINASE YPDA"/>
    <property type="match status" value="1"/>
</dbReference>
<feature type="domain" description="Signal transduction histidine kinase internal region" evidence="1">
    <location>
        <begin position="23"/>
        <end position="91"/>
    </location>
</feature>
<comment type="caution">
    <text evidence="2">The sequence shown here is derived from an EMBL/GenBank/DDBJ whole genome shotgun (WGS) entry which is preliminary data.</text>
</comment>
<reference evidence="3" key="1">
    <citation type="journal article" date="2019" name="Int. J. Syst. Evol. Microbiol.">
        <title>The Global Catalogue of Microorganisms (GCM) 10K type strain sequencing project: providing services to taxonomists for standard genome sequencing and annotation.</title>
        <authorList>
            <consortium name="The Broad Institute Genomics Platform"/>
            <consortium name="The Broad Institute Genome Sequencing Center for Infectious Disease"/>
            <person name="Wu L."/>
            <person name="Ma J."/>
        </authorList>
    </citation>
    <scope>NUCLEOTIDE SEQUENCE [LARGE SCALE GENOMIC DNA]</scope>
    <source>
        <strain evidence="3">CECT 7956</strain>
    </source>
</reference>
<dbReference type="Proteomes" id="UP001595616">
    <property type="component" value="Unassembled WGS sequence"/>
</dbReference>
<protein>
    <submittedName>
        <fullName evidence="2">Histidine kinase</fullName>
    </submittedName>
</protein>
<dbReference type="RefSeq" id="WP_379836262.1">
    <property type="nucleotide sequence ID" value="NZ_JBHRYQ010000001.1"/>
</dbReference>
<sequence>MILWIKNASNDLINAESENNALKLKLLKSKVNPQIVNKAFDYIKSESSELAQQMVLRLSSFLRYLLYESQKNVNTIEAELDFLVNFLEIAEHALAGQVAIDYKIKKSGNNQHIMKSLALYPLLSEVIEKANSFVDLNIFLENHLLTLRISFDLREGNQLSDFDIVLIKEFGNNFVFQFSEENDKRHINLVVDFNKPQYFHNENLQMLNS</sequence>
<gene>
    <name evidence="2" type="ORF">ACFOOI_06370</name>
</gene>
<dbReference type="InterPro" id="IPR050640">
    <property type="entry name" value="Bact_2-comp_sensor_kinase"/>
</dbReference>
<name>A0ABV7YTJ1_9BACT</name>
<keyword evidence="2" id="KW-0808">Transferase</keyword>
<dbReference type="EMBL" id="JBHRYQ010000001">
    <property type="protein sequence ID" value="MFC3810271.1"/>
    <property type="molecule type" value="Genomic_DNA"/>
</dbReference>
<dbReference type="InterPro" id="IPR010559">
    <property type="entry name" value="Sig_transdc_His_kin_internal"/>
</dbReference>
<evidence type="ECO:0000313" key="2">
    <source>
        <dbReference type="EMBL" id="MFC3810271.1"/>
    </source>
</evidence>
<evidence type="ECO:0000313" key="3">
    <source>
        <dbReference type="Proteomes" id="UP001595616"/>
    </source>
</evidence>
<dbReference type="Pfam" id="PF06580">
    <property type="entry name" value="His_kinase"/>
    <property type="match status" value="1"/>
</dbReference>
<dbReference type="GO" id="GO:0016301">
    <property type="term" value="F:kinase activity"/>
    <property type="evidence" value="ECO:0007669"/>
    <property type="project" value="UniProtKB-KW"/>
</dbReference>
<dbReference type="PANTHER" id="PTHR34220:SF7">
    <property type="entry name" value="SENSOR HISTIDINE KINASE YPDA"/>
    <property type="match status" value="1"/>
</dbReference>
<evidence type="ECO:0000259" key="1">
    <source>
        <dbReference type="Pfam" id="PF06580"/>
    </source>
</evidence>
<keyword evidence="2" id="KW-0418">Kinase</keyword>
<keyword evidence="3" id="KW-1185">Reference proteome</keyword>
<organism evidence="2 3">
    <name type="scientific">Lacihabitans lacunae</name>
    <dbReference type="NCBI Taxonomy" id="1028214"/>
    <lineage>
        <taxon>Bacteria</taxon>
        <taxon>Pseudomonadati</taxon>
        <taxon>Bacteroidota</taxon>
        <taxon>Cytophagia</taxon>
        <taxon>Cytophagales</taxon>
        <taxon>Leadbetterellaceae</taxon>
        <taxon>Lacihabitans</taxon>
    </lineage>
</organism>